<accession>A0ABX0A212</accession>
<dbReference type="Gene3D" id="3.40.50.720">
    <property type="entry name" value="NAD(P)-binding Rossmann-like Domain"/>
    <property type="match status" value="1"/>
</dbReference>
<name>A0ABX0A212_9BACT</name>
<evidence type="ECO:0000256" key="1">
    <source>
        <dbReference type="ARBA" id="ARBA00006484"/>
    </source>
</evidence>
<reference evidence="3 4" key="1">
    <citation type="submission" date="2020-01" db="EMBL/GenBank/DDBJ databases">
        <title>Genome analysis.</title>
        <authorList>
            <person name="Wu S."/>
            <person name="Wang G."/>
        </authorList>
    </citation>
    <scope>NUCLEOTIDE SEQUENCE [LARGE SCALE GENOMIC DNA]</scope>
    <source>
        <strain evidence="3 4">SYL130</strain>
    </source>
</reference>
<dbReference type="InterPro" id="IPR002347">
    <property type="entry name" value="SDR_fam"/>
</dbReference>
<evidence type="ECO:0000256" key="2">
    <source>
        <dbReference type="ARBA" id="ARBA00023002"/>
    </source>
</evidence>
<comment type="caution">
    <text evidence="3">The sequence shown here is derived from an EMBL/GenBank/DDBJ whole genome shotgun (WGS) entry which is preliminary data.</text>
</comment>
<keyword evidence="2" id="KW-0560">Oxidoreductase</keyword>
<sequence>MKTVIITGANGNLGTAVTQTFLNKGYRVIATVFEEKMIAEFISHTNLDVRVVNLSDDGATAGFIASVIRQYEKIDAALMLVGGFAMGGIDATAVADIDKQISLNFKTAYHVTQPVLQHMKAHGAGRLVFIGARPAIEASQGKDMVAYGLSKSLLFKLAEYINAENKGSNITATVVAPSTLDTPLNRKSMPNTDPEIWVKPAALAEILEFVVSDKSEVIREAVLKVYNNA</sequence>
<dbReference type="InterPro" id="IPR036291">
    <property type="entry name" value="NAD(P)-bd_dom_sf"/>
</dbReference>
<gene>
    <name evidence="3" type="ORF">GWC95_16055</name>
</gene>
<organism evidence="3 4">
    <name type="scientific">Sediminibacterium roseum</name>
    <dbReference type="NCBI Taxonomy" id="1978412"/>
    <lineage>
        <taxon>Bacteria</taxon>
        <taxon>Pseudomonadati</taxon>
        <taxon>Bacteroidota</taxon>
        <taxon>Chitinophagia</taxon>
        <taxon>Chitinophagales</taxon>
        <taxon>Chitinophagaceae</taxon>
        <taxon>Sediminibacterium</taxon>
    </lineage>
</organism>
<dbReference type="SUPFAM" id="SSF51735">
    <property type="entry name" value="NAD(P)-binding Rossmann-fold domains"/>
    <property type="match status" value="1"/>
</dbReference>
<dbReference type="Pfam" id="PF00106">
    <property type="entry name" value="adh_short"/>
    <property type="match status" value="1"/>
</dbReference>
<protein>
    <submittedName>
        <fullName evidence="3">SDR family NAD(P)-dependent oxidoreductase</fullName>
    </submittedName>
</protein>
<keyword evidence="4" id="KW-1185">Reference proteome</keyword>
<evidence type="ECO:0000313" key="4">
    <source>
        <dbReference type="Proteomes" id="UP000753802"/>
    </source>
</evidence>
<dbReference type="EMBL" id="JAACJS010000015">
    <property type="protein sequence ID" value="NCI51443.1"/>
    <property type="molecule type" value="Genomic_DNA"/>
</dbReference>
<comment type="similarity">
    <text evidence="1">Belongs to the short-chain dehydrogenases/reductases (SDR) family.</text>
</comment>
<proteinExistence type="inferred from homology"/>
<dbReference type="PANTHER" id="PTHR43669">
    <property type="entry name" value="5-KETO-D-GLUCONATE 5-REDUCTASE"/>
    <property type="match status" value="1"/>
</dbReference>
<dbReference type="Proteomes" id="UP000753802">
    <property type="component" value="Unassembled WGS sequence"/>
</dbReference>
<evidence type="ECO:0000313" key="3">
    <source>
        <dbReference type="EMBL" id="NCI51443.1"/>
    </source>
</evidence>
<dbReference type="PRINTS" id="PR00081">
    <property type="entry name" value="GDHRDH"/>
</dbReference>
<dbReference type="PANTHER" id="PTHR43669:SF3">
    <property type="entry name" value="ALCOHOL DEHYDROGENASE, PUTATIVE (AFU_ORTHOLOGUE AFUA_3G03445)-RELATED"/>
    <property type="match status" value="1"/>
</dbReference>
<dbReference type="RefSeq" id="WP_161819727.1">
    <property type="nucleotide sequence ID" value="NZ_JAACJS010000015.1"/>
</dbReference>